<comment type="caution">
    <text evidence="4">The sequence shown here is derived from an EMBL/GenBank/DDBJ whole genome shotgun (WGS) entry which is preliminary data.</text>
</comment>
<name>A0ABV7RQP9_9GAMM</name>
<evidence type="ECO:0000256" key="2">
    <source>
        <dbReference type="ARBA" id="ARBA00022729"/>
    </source>
</evidence>
<keyword evidence="2" id="KW-0732">Signal</keyword>
<accession>A0ABV7RQP9</accession>
<feature type="compositionally biased region" description="Low complexity" evidence="3">
    <location>
        <begin position="97"/>
        <end position="106"/>
    </location>
</feature>
<dbReference type="Proteomes" id="UP001595740">
    <property type="component" value="Unassembled WGS sequence"/>
</dbReference>
<dbReference type="PANTHER" id="PTHR30035:SF3">
    <property type="entry name" value="INTERMEMBRANE PHOSPHOLIPID TRANSPORT SYSTEM LIPOPROTEIN MLAA"/>
    <property type="match status" value="1"/>
</dbReference>
<dbReference type="RefSeq" id="WP_386759737.1">
    <property type="nucleotide sequence ID" value="NZ_JBHRXK010000006.1"/>
</dbReference>
<evidence type="ECO:0000256" key="1">
    <source>
        <dbReference type="ARBA" id="ARBA00010634"/>
    </source>
</evidence>
<organism evidence="4 5">
    <name type="scientific">Lysobacter cavernae</name>
    <dbReference type="NCBI Taxonomy" id="1685901"/>
    <lineage>
        <taxon>Bacteria</taxon>
        <taxon>Pseudomonadati</taxon>
        <taxon>Pseudomonadota</taxon>
        <taxon>Gammaproteobacteria</taxon>
        <taxon>Lysobacterales</taxon>
        <taxon>Lysobacteraceae</taxon>
        <taxon>Lysobacter</taxon>
    </lineage>
</organism>
<dbReference type="EMBL" id="JBHRXK010000006">
    <property type="protein sequence ID" value="MFC3551974.1"/>
    <property type="molecule type" value="Genomic_DNA"/>
</dbReference>
<evidence type="ECO:0000256" key="3">
    <source>
        <dbReference type="SAM" id="MobiDB-lite"/>
    </source>
</evidence>
<feature type="region of interest" description="Disordered" evidence="3">
    <location>
        <begin position="57"/>
        <end position="133"/>
    </location>
</feature>
<feature type="compositionally biased region" description="Pro residues" evidence="3">
    <location>
        <begin position="86"/>
        <end position="96"/>
    </location>
</feature>
<dbReference type="InterPro" id="IPR007428">
    <property type="entry name" value="MlaA"/>
</dbReference>
<reference evidence="5" key="1">
    <citation type="journal article" date="2019" name="Int. J. Syst. Evol. Microbiol.">
        <title>The Global Catalogue of Microorganisms (GCM) 10K type strain sequencing project: providing services to taxonomists for standard genome sequencing and annotation.</title>
        <authorList>
            <consortium name="The Broad Institute Genomics Platform"/>
            <consortium name="The Broad Institute Genome Sequencing Center for Infectious Disease"/>
            <person name="Wu L."/>
            <person name="Ma J."/>
        </authorList>
    </citation>
    <scope>NUCLEOTIDE SEQUENCE [LARGE SCALE GENOMIC DNA]</scope>
    <source>
        <strain evidence="5">KCTC 42875</strain>
    </source>
</reference>
<comment type="similarity">
    <text evidence="1">Belongs to the MlaA family.</text>
</comment>
<dbReference type="PRINTS" id="PR01805">
    <property type="entry name" value="VACJLIPOPROT"/>
</dbReference>
<sequence length="372" mass="40186">MRPHALLLAFVLVGVPLIGHAQILTRPLSGQQRVEFERCMQAAGKDAAKIRACVRTTEDGEPVQAPATVPPSEAAPAPSPADEATPLPPEPTPAPATEPGAASAPADQPTDAERDFNAIYGSPDDYADPTLPAPASLPAMYDPWEGYNRQMHRFNNAVDRGVARPLARGYVKVVPRPFRLGVSNFFNNLGQPVSAVNALLQGKPKQAAQSLGRFALNSTLGIAGIFDPASDAKLPNKGEDFGQTLGTWGWKTSRYVELPLFGPRTLRDTLGMLGDAPLSPLRQVEADRVRIPLQGLQLVDVRAQLLATDSLRAGAEDDYTLVRDAWLQRRNYQIFGDRLNGDDVDALPDYLREEYNPTVPVDAMPVMPTDGG</sequence>
<dbReference type="PANTHER" id="PTHR30035">
    <property type="entry name" value="LIPOPROTEIN VACJ-RELATED"/>
    <property type="match status" value="1"/>
</dbReference>
<feature type="compositionally biased region" description="Low complexity" evidence="3">
    <location>
        <begin position="65"/>
        <end position="85"/>
    </location>
</feature>
<keyword evidence="5" id="KW-1185">Reference proteome</keyword>
<protein>
    <submittedName>
        <fullName evidence="4">VacJ family lipoprotein</fullName>
    </submittedName>
</protein>
<evidence type="ECO:0000313" key="4">
    <source>
        <dbReference type="EMBL" id="MFC3551974.1"/>
    </source>
</evidence>
<keyword evidence="4" id="KW-0449">Lipoprotein</keyword>
<proteinExistence type="inferred from homology"/>
<gene>
    <name evidence="4" type="ORF">ACFOLC_13265</name>
</gene>
<dbReference type="Pfam" id="PF04333">
    <property type="entry name" value="MlaA"/>
    <property type="match status" value="1"/>
</dbReference>
<evidence type="ECO:0000313" key="5">
    <source>
        <dbReference type="Proteomes" id="UP001595740"/>
    </source>
</evidence>